<protein>
    <recommendedName>
        <fullName evidence="2">Galectin</fullName>
    </recommendedName>
</protein>
<dbReference type="SMART" id="SM00908">
    <property type="entry name" value="Gal-bind_lectin"/>
    <property type="match status" value="1"/>
</dbReference>
<dbReference type="PROSITE" id="PS51304">
    <property type="entry name" value="GALECTIN"/>
    <property type="match status" value="1"/>
</dbReference>
<keyword evidence="1 2" id="KW-0430">Lectin</keyword>
<feature type="domain" description="Galectin" evidence="3">
    <location>
        <begin position="69"/>
        <end position="197"/>
    </location>
</feature>
<name>A0ABK0LYI8_RAT</name>
<reference evidence="4" key="1">
    <citation type="submission" date="2024-01" db="EMBL/GenBank/DDBJ databases">
        <title>GRCr8: a new rat reference genome assembly contstructed from accurate long reads and long range scaffolding.</title>
        <authorList>
            <person name="Doris P.A."/>
            <person name="Kalbfleisch T."/>
            <person name="Li K."/>
            <person name="Howe K."/>
            <person name="Wood J."/>
        </authorList>
    </citation>
    <scope>NUCLEOTIDE SEQUENCE [LARGE SCALE GENOMIC DNA]</scope>
    <source>
        <strain evidence="4">Brown Norway</strain>
    </source>
</reference>
<accession>A0ABK0LYI8</accession>
<reference evidence="4" key="3">
    <citation type="submission" date="2025-09" db="UniProtKB">
        <authorList>
            <consortium name="Ensembl"/>
        </authorList>
    </citation>
    <scope>IDENTIFICATION</scope>
    <source>
        <strain evidence="4">Brown Norway</strain>
    </source>
</reference>
<evidence type="ECO:0000256" key="1">
    <source>
        <dbReference type="ARBA" id="ARBA00022734"/>
    </source>
</evidence>
<keyword evidence="5" id="KW-1185">Reference proteome</keyword>
<dbReference type="InterPro" id="IPR001079">
    <property type="entry name" value="Galectin_CRD"/>
</dbReference>
<proteinExistence type="predicted"/>
<evidence type="ECO:0000313" key="4">
    <source>
        <dbReference type="Ensembl" id="ENSRNOP00000110720.1"/>
    </source>
</evidence>
<organism evidence="4 5">
    <name type="scientific">Rattus norvegicus</name>
    <name type="common">Rat</name>
    <dbReference type="NCBI Taxonomy" id="10116"/>
    <lineage>
        <taxon>Eukaryota</taxon>
        <taxon>Metazoa</taxon>
        <taxon>Chordata</taxon>
        <taxon>Craniata</taxon>
        <taxon>Vertebrata</taxon>
        <taxon>Euteleostomi</taxon>
        <taxon>Mammalia</taxon>
        <taxon>Eutheria</taxon>
        <taxon>Euarchontoglires</taxon>
        <taxon>Glires</taxon>
        <taxon>Rodentia</taxon>
        <taxon>Myomorpha</taxon>
        <taxon>Muroidea</taxon>
        <taxon>Muridae</taxon>
        <taxon>Murinae</taxon>
        <taxon>Rattus</taxon>
    </lineage>
</organism>
<dbReference type="InterPro" id="IPR013320">
    <property type="entry name" value="ConA-like_dom_sf"/>
</dbReference>
<gene>
    <name evidence="4" type="primary">Grifin</name>
</gene>
<dbReference type="Gene3D" id="2.60.120.200">
    <property type="match status" value="1"/>
</dbReference>
<dbReference type="Ensembl" id="ENSRNOT00000138788.1">
    <property type="protein sequence ID" value="ENSRNOP00000110720.1"/>
    <property type="gene ID" value="ENSRNOG00000001251.8"/>
</dbReference>
<dbReference type="Pfam" id="PF00337">
    <property type="entry name" value="Gal-bind_lectin"/>
    <property type="match status" value="1"/>
</dbReference>
<dbReference type="PANTHER" id="PTHR11346">
    <property type="entry name" value="GALECTIN"/>
    <property type="match status" value="1"/>
</dbReference>
<evidence type="ECO:0000313" key="5">
    <source>
        <dbReference type="Proteomes" id="UP000002494"/>
    </source>
</evidence>
<reference evidence="4" key="2">
    <citation type="submission" date="2025-08" db="UniProtKB">
        <authorList>
            <consortium name="Ensembl"/>
        </authorList>
    </citation>
    <scope>IDENTIFICATION</scope>
    <source>
        <strain evidence="4">Brown Norway</strain>
    </source>
</reference>
<dbReference type="PANTHER" id="PTHR11346:SF21">
    <property type="entry name" value="GRIFIN"/>
    <property type="match status" value="1"/>
</dbReference>
<dbReference type="InterPro" id="IPR044156">
    <property type="entry name" value="Galectin-like"/>
</dbReference>
<evidence type="ECO:0000259" key="3">
    <source>
        <dbReference type="PROSITE" id="PS51304"/>
    </source>
</evidence>
<dbReference type="SMART" id="SM00276">
    <property type="entry name" value="GLECT"/>
    <property type="match status" value="1"/>
</dbReference>
<dbReference type="GeneTree" id="ENSGT00940000162164"/>
<dbReference type="CDD" id="cd00070">
    <property type="entry name" value="GLECT"/>
    <property type="match status" value="1"/>
</dbReference>
<dbReference type="Proteomes" id="UP000002494">
    <property type="component" value="Chromosome 12"/>
</dbReference>
<dbReference type="RGD" id="71055">
    <property type="gene designation" value="Grifin"/>
</dbReference>
<dbReference type="SUPFAM" id="SSF49899">
    <property type="entry name" value="Concanavalin A-like lectins/glucanases"/>
    <property type="match status" value="1"/>
</dbReference>
<sequence>KGRFLSSRVVNRYEHSLVTAKLTGTALQILTVEFDPESDRCSQENETGTVSVSKSRVRPRSTEGLWLKFEAFCAGGLAPGWSLTVQGHADAGEDKFEINFLTDAGDIAFHVKPRFSSATVVGNAFQGGRWGQEEVSSVFPLTLGEPFEVEVSADTEHFHIYAQEQKVLQFPHRHRPLATITRVRVLSDHRLAQVELAKRGLSWGDGGY</sequence>
<evidence type="ECO:0000256" key="2">
    <source>
        <dbReference type="RuleBase" id="RU102079"/>
    </source>
</evidence>